<keyword evidence="1" id="KW-0456">Lyase</keyword>
<dbReference type="AlphaFoldDB" id="A0A971M5S7"/>
<dbReference type="InterPro" id="IPR032466">
    <property type="entry name" value="Metal_Hydrolase"/>
</dbReference>
<evidence type="ECO:0000259" key="3">
    <source>
        <dbReference type="Pfam" id="PF04909"/>
    </source>
</evidence>
<dbReference type="GO" id="GO:0005737">
    <property type="term" value="C:cytoplasm"/>
    <property type="evidence" value="ECO:0007669"/>
    <property type="project" value="TreeGrafter"/>
</dbReference>
<dbReference type="PANTHER" id="PTHR21240">
    <property type="entry name" value="2-AMINO-3-CARBOXYLMUCONATE-6-SEMIALDEHYDE DECARBOXYLASE"/>
    <property type="match status" value="1"/>
</dbReference>
<dbReference type="Proteomes" id="UP000777265">
    <property type="component" value="Unassembled WGS sequence"/>
</dbReference>
<reference evidence="4" key="2">
    <citation type="submission" date="2020-01" db="EMBL/GenBank/DDBJ databases">
        <authorList>
            <person name="Campanaro S."/>
        </authorList>
    </citation>
    <scope>NUCLEOTIDE SEQUENCE</scope>
    <source>
        <strain evidence="4">AS06rmzACSIP_7</strain>
    </source>
</reference>
<proteinExistence type="predicted"/>
<dbReference type="InterPro" id="IPR006680">
    <property type="entry name" value="Amidohydro-rel"/>
</dbReference>
<name>A0A971M5S7_9BACT</name>
<dbReference type="GO" id="GO:0016787">
    <property type="term" value="F:hydrolase activity"/>
    <property type="evidence" value="ECO:0007669"/>
    <property type="project" value="InterPro"/>
</dbReference>
<evidence type="ECO:0000313" key="4">
    <source>
        <dbReference type="EMBL" id="NLW35616.1"/>
    </source>
</evidence>
<dbReference type="SUPFAM" id="SSF51556">
    <property type="entry name" value="Metallo-dependent hydrolases"/>
    <property type="match status" value="1"/>
</dbReference>
<protein>
    <submittedName>
        <fullName evidence="4">Amidohydrolase</fullName>
    </submittedName>
</protein>
<reference evidence="4" key="1">
    <citation type="journal article" date="2020" name="Biotechnol. Biofuels">
        <title>New insights from the biogas microbiome by comprehensive genome-resolved metagenomics of nearly 1600 species originating from multiple anaerobic digesters.</title>
        <authorList>
            <person name="Campanaro S."/>
            <person name="Treu L."/>
            <person name="Rodriguez-R L.M."/>
            <person name="Kovalovszki A."/>
            <person name="Ziels R.M."/>
            <person name="Maus I."/>
            <person name="Zhu X."/>
            <person name="Kougias P.G."/>
            <person name="Basile A."/>
            <person name="Luo G."/>
            <person name="Schluter A."/>
            <person name="Konstantinidis K.T."/>
            <person name="Angelidaki I."/>
        </authorList>
    </citation>
    <scope>NUCLEOTIDE SEQUENCE</scope>
    <source>
        <strain evidence="4">AS06rmzACSIP_7</strain>
    </source>
</reference>
<evidence type="ECO:0000256" key="1">
    <source>
        <dbReference type="ARBA" id="ARBA00023239"/>
    </source>
</evidence>
<dbReference type="GO" id="GO:0016831">
    <property type="term" value="F:carboxy-lyase activity"/>
    <property type="evidence" value="ECO:0007669"/>
    <property type="project" value="InterPro"/>
</dbReference>
<dbReference type="InterPro" id="IPR032465">
    <property type="entry name" value="ACMSD"/>
</dbReference>
<accession>A0A971M5S7</accession>
<comment type="caution">
    <text evidence="4">The sequence shown here is derived from an EMBL/GenBank/DDBJ whole genome shotgun (WGS) entry which is preliminary data.</text>
</comment>
<sequence>MKTIDVHNHLYPQAWMEYLDGRAGSPTMVRTGPTSVIFYSDGMRLATVNRPGHYDPEPRIKDLEEYGITTQIVSLTCPSVELIPAREGVLWAKKVNDYMADMCSKYSGKFYAYVTLPFQDVKESVKELERAHKDLGARGVMLFSNLAGKPVYAPEFFPIYEAAAEYDMPFFIHPASPITADAMKVAQMPLPLYGFIMDTTMAITGLIFTGVLEKLPKLKFIHGHLGGVFPYMVGRINDCYKSYAKDHGYYDLPKPPSDYYREQVWDDVISFHGPAMKCALEFMGADHLLIGTDYAHPIGGPERAAEFVKMLGLSQEDTEKIFYKNAVRLFNIEA</sequence>
<dbReference type="CDD" id="cd01292">
    <property type="entry name" value="metallo-dependent_hydrolases"/>
    <property type="match status" value="1"/>
</dbReference>
<gene>
    <name evidence="4" type="ORF">GXY80_09085</name>
</gene>
<evidence type="ECO:0000313" key="5">
    <source>
        <dbReference type="Proteomes" id="UP000777265"/>
    </source>
</evidence>
<feature type="transmembrane region" description="Helical" evidence="2">
    <location>
        <begin position="192"/>
        <end position="212"/>
    </location>
</feature>
<feature type="domain" description="Amidohydrolase-related" evidence="3">
    <location>
        <begin position="4"/>
        <end position="331"/>
    </location>
</feature>
<keyword evidence="2" id="KW-0472">Membrane</keyword>
<evidence type="ECO:0000256" key="2">
    <source>
        <dbReference type="SAM" id="Phobius"/>
    </source>
</evidence>
<keyword evidence="2" id="KW-1133">Transmembrane helix</keyword>
<dbReference type="EMBL" id="JAAYEE010000148">
    <property type="protein sequence ID" value="NLW35616.1"/>
    <property type="molecule type" value="Genomic_DNA"/>
</dbReference>
<dbReference type="Pfam" id="PF04909">
    <property type="entry name" value="Amidohydro_2"/>
    <property type="match status" value="1"/>
</dbReference>
<dbReference type="GO" id="GO:0019748">
    <property type="term" value="P:secondary metabolic process"/>
    <property type="evidence" value="ECO:0007669"/>
    <property type="project" value="TreeGrafter"/>
</dbReference>
<dbReference type="PANTHER" id="PTHR21240:SF28">
    <property type="entry name" value="ISO-OROTATE DECARBOXYLASE (EUROFUNG)"/>
    <property type="match status" value="1"/>
</dbReference>
<organism evidence="4 5">
    <name type="scientific">Syntrophorhabdus aromaticivorans</name>
    <dbReference type="NCBI Taxonomy" id="328301"/>
    <lineage>
        <taxon>Bacteria</taxon>
        <taxon>Pseudomonadati</taxon>
        <taxon>Thermodesulfobacteriota</taxon>
        <taxon>Syntrophorhabdia</taxon>
        <taxon>Syntrophorhabdales</taxon>
        <taxon>Syntrophorhabdaceae</taxon>
        <taxon>Syntrophorhabdus</taxon>
    </lineage>
</organism>
<keyword evidence="2" id="KW-0812">Transmembrane</keyword>
<dbReference type="Gene3D" id="3.20.20.140">
    <property type="entry name" value="Metal-dependent hydrolases"/>
    <property type="match status" value="1"/>
</dbReference>